<dbReference type="PANTHER" id="PTHR33138:SF11">
    <property type="entry name" value="KINASE-LIKE PROTEIN"/>
    <property type="match status" value="1"/>
</dbReference>
<gene>
    <name evidence="14" type="ORF">V5N11_005144</name>
</gene>
<comment type="catalytic activity">
    <reaction evidence="9">
        <text>L-seryl-[protein] + ATP = O-phospho-L-seryl-[protein] + ADP + H(+)</text>
        <dbReference type="Rhea" id="RHEA:17989"/>
        <dbReference type="Rhea" id="RHEA-COMP:9863"/>
        <dbReference type="Rhea" id="RHEA-COMP:11604"/>
        <dbReference type="ChEBI" id="CHEBI:15378"/>
        <dbReference type="ChEBI" id="CHEBI:29999"/>
        <dbReference type="ChEBI" id="CHEBI:30616"/>
        <dbReference type="ChEBI" id="CHEBI:83421"/>
        <dbReference type="ChEBI" id="CHEBI:456216"/>
        <dbReference type="EC" id="2.7.11.1"/>
    </reaction>
</comment>
<dbReference type="Pfam" id="PF13947">
    <property type="entry name" value="GUB_WAK_bind"/>
    <property type="match status" value="1"/>
</dbReference>
<evidence type="ECO:0000256" key="5">
    <source>
        <dbReference type="ARBA" id="ARBA00022989"/>
    </source>
</evidence>
<dbReference type="EMBL" id="JBANAX010000824">
    <property type="protein sequence ID" value="KAL1192388.1"/>
    <property type="molecule type" value="Genomic_DNA"/>
</dbReference>
<evidence type="ECO:0000256" key="1">
    <source>
        <dbReference type="ARBA" id="ARBA00004479"/>
    </source>
</evidence>
<evidence type="ECO:0000256" key="11">
    <source>
        <dbReference type="SAM" id="SignalP"/>
    </source>
</evidence>
<dbReference type="Proteomes" id="UP001558713">
    <property type="component" value="Unassembled WGS sequence"/>
</dbReference>
<evidence type="ECO:0000256" key="2">
    <source>
        <dbReference type="ARBA" id="ARBA00012513"/>
    </source>
</evidence>
<dbReference type="GO" id="GO:0004674">
    <property type="term" value="F:protein serine/threonine kinase activity"/>
    <property type="evidence" value="ECO:0007669"/>
    <property type="project" value="UniProtKB-KW"/>
</dbReference>
<evidence type="ECO:0000256" key="4">
    <source>
        <dbReference type="ARBA" id="ARBA00022729"/>
    </source>
</evidence>
<keyword evidence="7" id="KW-0325">Glycoprotein</keyword>
<evidence type="ECO:0000256" key="8">
    <source>
        <dbReference type="ARBA" id="ARBA00047899"/>
    </source>
</evidence>
<comment type="catalytic activity">
    <reaction evidence="8">
        <text>L-threonyl-[protein] + ATP = O-phospho-L-threonyl-[protein] + ADP + H(+)</text>
        <dbReference type="Rhea" id="RHEA:46608"/>
        <dbReference type="Rhea" id="RHEA-COMP:11060"/>
        <dbReference type="Rhea" id="RHEA-COMP:11605"/>
        <dbReference type="ChEBI" id="CHEBI:15378"/>
        <dbReference type="ChEBI" id="CHEBI:30013"/>
        <dbReference type="ChEBI" id="CHEBI:30616"/>
        <dbReference type="ChEBI" id="CHEBI:61977"/>
        <dbReference type="ChEBI" id="CHEBI:456216"/>
        <dbReference type="EC" id="2.7.11.1"/>
    </reaction>
</comment>
<reference evidence="14 15" key="1">
    <citation type="submission" date="2024-04" db="EMBL/GenBank/DDBJ databases">
        <title>Genome assembly C_amara_ONT_v2.</title>
        <authorList>
            <person name="Yant L."/>
            <person name="Moore C."/>
            <person name="Slenker M."/>
        </authorList>
    </citation>
    <scope>NUCLEOTIDE SEQUENCE [LARGE SCALE GENOMIC DNA]</scope>
    <source>
        <tissue evidence="14">Leaf</tissue>
    </source>
</reference>
<evidence type="ECO:0000256" key="7">
    <source>
        <dbReference type="ARBA" id="ARBA00023180"/>
    </source>
</evidence>
<dbReference type="InterPro" id="IPR025287">
    <property type="entry name" value="WAK_GUB"/>
</dbReference>
<dbReference type="InterPro" id="IPR032872">
    <property type="entry name" value="WAK_assoc_C"/>
</dbReference>
<feature type="chain" id="PRO_5044794079" description="non-specific serine/threonine protein kinase" evidence="11">
    <location>
        <begin position="27"/>
        <end position="305"/>
    </location>
</feature>
<feature type="domain" description="Wall-associated receptor kinase C-terminal" evidence="13">
    <location>
        <begin position="159"/>
        <end position="223"/>
    </location>
</feature>
<sequence>MYHLLTSCLVIFFIFTLFHPLPCASSQQKLGWCETLFQCGNITAGFPFWGGNRHKDCGNPLLKLHCNKNNITSLFISNQNYSVLHVDQASNTLTLTKQDLLSSFCSSKFTNTTLPTEIFDLSPTYKRVNVFYHCSSLLPNLSSYTCPEIGPISVSDNPEHPETCRSGFTLNVPTSFVTKEKNLNITNLESVLRKGFEVKVKIDENACQDCLSSHIRCHGFNENLTPGVKCHPLSDSGACGYNQTSSTFACYCKDPYSLSCRSGKSSVQWIKGGVIILILIGVVVFLVFFCCRTRIFKKRKTSDDR</sequence>
<evidence type="ECO:0000256" key="10">
    <source>
        <dbReference type="SAM" id="Phobius"/>
    </source>
</evidence>
<evidence type="ECO:0000259" key="12">
    <source>
        <dbReference type="Pfam" id="PF13947"/>
    </source>
</evidence>
<feature type="domain" description="Wall-associated receptor kinase galacturonan-binding" evidence="12">
    <location>
        <begin position="33"/>
        <end position="96"/>
    </location>
</feature>
<dbReference type="GO" id="GO:0016020">
    <property type="term" value="C:membrane"/>
    <property type="evidence" value="ECO:0007669"/>
    <property type="project" value="UniProtKB-SubCell"/>
</dbReference>
<keyword evidence="3 10" id="KW-0812">Transmembrane</keyword>
<feature type="transmembrane region" description="Helical" evidence="10">
    <location>
        <begin position="269"/>
        <end position="291"/>
    </location>
</feature>
<organism evidence="14 15">
    <name type="scientific">Cardamine amara subsp. amara</name>
    <dbReference type="NCBI Taxonomy" id="228776"/>
    <lineage>
        <taxon>Eukaryota</taxon>
        <taxon>Viridiplantae</taxon>
        <taxon>Streptophyta</taxon>
        <taxon>Embryophyta</taxon>
        <taxon>Tracheophyta</taxon>
        <taxon>Spermatophyta</taxon>
        <taxon>Magnoliopsida</taxon>
        <taxon>eudicotyledons</taxon>
        <taxon>Gunneridae</taxon>
        <taxon>Pentapetalae</taxon>
        <taxon>rosids</taxon>
        <taxon>malvids</taxon>
        <taxon>Brassicales</taxon>
        <taxon>Brassicaceae</taxon>
        <taxon>Cardamineae</taxon>
        <taxon>Cardamine</taxon>
    </lineage>
</organism>
<comment type="caution">
    <text evidence="14">The sequence shown here is derived from an EMBL/GenBank/DDBJ whole genome shotgun (WGS) entry which is preliminary data.</text>
</comment>
<dbReference type="AlphaFoldDB" id="A0ABD0ZCI1"/>
<keyword evidence="6 10" id="KW-0472">Membrane</keyword>
<protein>
    <recommendedName>
        <fullName evidence="2">non-specific serine/threonine protein kinase</fullName>
        <ecNumber evidence="2">2.7.11.1</ecNumber>
    </recommendedName>
</protein>
<comment type="subcellular location">
    <subcellularLocation>
        <location evidence="1">Membrane</location>
        <topology evidence="1">Single-pass type I membrane protein</topology>
    </subcellularLocation>
</comment>
<accession>A0ABD0ZCI1</accession>
<dbReference type="EC" id="2.7.11.1" evidence="2"/>
<dbReference type="Pfam" id="PF14380">
    <property type="entry name" value="WAK_assoc"/>
    <property type="match status" value="1"/>
</dbReference>
<evidence type="ECO:0000256" key="6">
    <source>
        <dbReference type="ARBA" id="ARBA00023136"/>
    </source>
</evidence>
<evidence type="ECO:0000313" key="14">
    <source>
        <dbReference type="EMBL" id="KAL1192388.1"/>
    </source>
</evidence>
<keyword evidence="4 11" id="KW-0732">Signal</keyword>
<proteinExistence type="predicted"/>
<keyword evidence="15" id="KW-1185">Reference proteome</keyword>
<name>A0ABD0ZCI1_CARAN</name>
<evidence type="ECO:0000256" key="3">
    <source>
        <dbReference type="ARBA" id="ARBA00022692"/>
    </source>
</evidence>
<evidence type="ECO:0000256" key="9">
    <source>
        <dbReference type="ARBA" id="ARBA00048679"/>
    </source>
</evidence>
<evidence type="ECO:0000259" key="13">
    <source>
        <dbReference type="Pfam" id="PF14380"/>
    </source>
</evidence>
<evidence type="ECO:0000313" key="15">
    <source>
        <dbReference type="Proteomes" id="UP001558713"/>
    </source>
</evidence>
<dbReference type="PANTHER" id="PTHR33138">
    <property type="entry name" value="OS01G0690200 PROTEIN"/>
    <property type="match status" value="1"/>
</dbReference>
<feature type="signal peptide" evidence="11">
    <location>
        <begin position="1"/>
        <end position="26"/>
    </location>
</feature>
<keyword evidence="5 10" id="KW-1133">Transmembrane helix</keyword>